<organism evidence="3 4">
    <name type="scientific">Aromia moschata</name>
    <dbReference type="NCBI Taxonomy" id="1265417"/>
    <lineage>
        <taxon>Eukaryota</taxon>
        <taxon>Metazoa</taxon>
        <taxon>Ecdysozoa</taxon>
        <taxon>Arthropoda</taxon>
        <taxon>Hexapoda</taxon>
        <taxon>Insecta</taxon>
        <taxon>Pterygota</taxon>
        <taxon>Neoptera</taxon>
        <taxon>Endopterygota</taxon>
        <taxon>Coleoptera</taxon>
        <taxon>Polyphaga</taxon>
        <taxon>Cucujiformia</taxon>
        <taxon>Chrysomeloidea</taxon>
        <taxon>Cerambycidae</taxon>
        <taxon>Cerambycinae</taxon>
        <taxon>Callichromatini</taxon>
        <taxon>Aromia</taxon>
    </lineage>
</organism>
<dbReference type="SMART" id="SM00584">
    <property type="entry name" value="TLDc"/>
    <property type="match status" value="1"/>
</dbReference>
<reference evidence="3" key="1">
    <citation type="journal article" date="2023" name="Insect Mol. Biol.">
        <title>Genome sequencing provides insights into the evolution of gene families encoding plant cell wall-degrading enzymes in longhorned beetles.</title>
        <authorList>
            <person name="Shin N.R."/>
            <person name="Okamura Y."/>
            <person name="Kirsch R."/>
            <person name="Pauchet Y."/>
        </authorList>
    </citation>
    <scope>NUCLEOTIDE SEQUENCE</scope>
    <source>
        <strain evidence="3">AMC_N1</strain>
    </source>
</reference>
<evidence type="ECO:0000256" key="1">
    <source>
        <dbReference type="SAM" id="MobiDB-lite"/>
    </source>
</evidence>
<feature type="domain" description="TLDc" evidence="2">
    <location>
        <begin position="335"/>
        <end position="487"/>
    </location>
</feature>
<dbReference type="Proteomes" id="UP001162162">
    <property type="component" value="Unassembled WGS sequence"/>
</dbReference>
<evidence type="ECO:0000313" key="3">
    <source>
        <dbReference type="EMBL" id="KAJ8940904.1"/>
    </source>
</evidence>
<accession>A0AAV8XPM5</accession>
<protein>
    <recommendedName>
        <fullName evidence="2">TLDc domain-containing protein</fullName>
    </recommendedName>
</protein>
<dbReference type="PROSITE" id="PS51886">
    <property type="entry name" value="TLDC"/>
    <property type="match status" value="1"/>
</dbReference>
<dbReference type="InterPro" id="IPR006571">
    <property type="entry name" value="TLDc_dom"/>
</dbReference>
<evidence type="ECO:0000313" key="4">
    <source>
        <dbReference type="Proteomes" id="UP001162162"/>
    </source>
</evidence>
<gene>
    <name evidence="3" type="ORF">NQ318_017495</name>
</gene>
<dbReference type="Pfam" id="PF07534">
    <property type="entry name" value="TLD"/>
    <property type="match status" value="1"/>
</dbReference>
<feature type="compositionally biased region" description="Polar residues" evidence="1">
    <location>
        <begin position="10"/>
        <end position="24"/>
    </location>
</feature>
<evidence type="ECO:0000259" key="2">
    <source>
        <dbReference type="PROSITE" id="PS51886"/>
    </source>
</evidence>
<dbReference type="AlphaFoldDB" id="A0AAV8XPM5"/>
<sequence>MGNHHGHGTKSGTATPNSCPGSRNGSRKSISRTASGGDIQEKPSQMLPTEKTREDFFQKRLKSFDVAQLLFSSRPMLVVVLASFSRHIQIFQKMVWLQILADKAHKEEGANGVTLKVFTRYLFPRYPDLAEKLFTYFHANSKSKNSYIGTSAFRQQCDNYLAILDDDVIRNTLVKMWSSPSQDGSSDTMTPESLTSLLKAAYHISMDHYAEGPQSCISVNKTLKAVVDSCFHGKQSLSSQFVSHWIESNTPRLLFPLHRYAVHSLATSWRTLEETNEPTLAAVVTRIRTDHARVGTTEPIPPGQRLAPHMLTMSMSWLLAGALPPLYSRPQKAHSPNNSGVGLASTSFLAKLVCAIPSHWQILYDSDEMGLGSNRFLHHVLNYKGATLTVLRVENAQKFCIASPNEWRESHHYWGGEEGAVFQLLPNFLERGSKMLYLNLSVRGYPQGLRVGKDPRAPILSIDGGFEKIDCQKVPYRLESIEVWGCGDQVSRERQLEVKKWEVKEAERQRNVKLSAADWLDHPDRYLLELAGRPQYHQNQT</sequence>
<feature type="region of interest" description="Disordered" evidence="1">
    <location>
        <begin position="1"/>
        <end position="50"/>
    </location>
</feature>
<proteinExistence type="predicted"/>
<name>A0AAV8XPM5_9CUCU</name>
<dbReference type="EMBL" id="JAPWTK010000402">
    <property type="protein sequence ID" value="KAJ8940904.1"/>
    <property type="molecule type" value="Genomic_DNA"/>
</dbReference>
<keyword evidence="4" id="KW-1185">Reference proteome</keyword>
<comment type="caution">
    <text evidence="3">The sequence shown here is derived from an EMBL/GenBank/DDBJ whole genome shotgun (WGS) entry which is preliminary data.</text>
</comment>